<dbReference type="Proteomes" id="UP000327157">
    <property type="component" value="Chromosome 3"/>
</dbReference>
<evidence type="ECO:0000313" key="3">
    <source>
        <dbReference type="Proteomes" id="UP000327157"/>
    </source>
</evidence>
<reference evidence="2 3" key="1">
    <citation type="submission" date="2019-09" db="EMBL/GenBank/DDBJ databases">
        <authorList>
            <person name="Ou C."/>
        </authorList>
    </citation>
    <scope>NUCLEOTIDE SEQUENCE [LARGE SCALE GENOMIC DNA]</scope>
    <source>
        <strain evidence="2">S2</strain>
        <tissue evidence="2">Leaf</tissue>
    </source>
</reference>
<accession>A0A5N5GKI1</accession>
<proteinExistence type="predicted"/>
<dbReference type="EMBL" id="SMOL01000402">
    <property type="protein sequence ID" value="KAB2615323.1"/>
    <property type="molecule type" value="Genomic_DNA"/>
</dbReference>
<dbReference type="AlphaFoldDB" id="A0A5N5GKI1"/>
<reference evidence="2 3" key="3">
    <citation type="submission" date="2019-11" db="EMBL/GenBank/DDBJ databases">
        <title>A de novo genome assembly of a pear dwarfing rootstock.</title>
        <authorList>
            <person name="Wang F."/>
            <person name="Wang J."/>
            <person name="Li S."/>
            <person name="Zhang Y."/>
            <person name="Fang M."/>
            <person name="Ma L."/>
            <person name="Zhao Y."/>
            <person name="Jiang S."/>
        </authorList>
    </citation>
    <scope>NUCLEOTIDE SEQUENCE [LARGE SCALE GENOMIC DNA]</scope>
    <source>
        <strain evidence="2">S2</strain>
        <tissue evidence="2">Leaf</tissue>
    </source>
</reference>
<evidence type="ECO:0000313" key="2">
    <source>
        <dbReference type="EMBL" id="KAB2615323.1"/>
    </source>
</evidence>
<protein>
    <submittedName>
        <fullName evidence="2">Uncharacterized protein</fullName>
    </submittedName>
</protein>
<gene>
    <name evidence="2" type="ORF">D8674_021911</name>
</gene>
<reference evidence="3" key="2">
    <citation type="submission" date="2019-10" db="EMBL/GenBank/DDBJ databases">
        <title>A de novo genome assembly of a pear dwarfing rootstock.</title>
        <authorList>
            <person name="Wang F."/>
            <person name="Wang J."/>
            <person name="Li S."/>
            <person name="Zhang Y."/>
            <person name="Fang M."/>
            <person name="Ma L."/>
            <person name="Zhao Y."/>
            <person name="Jiang S."/>
        </authorList>
    </citation>
    <scope>NUCLEOTIDE SEQUENCE [LARGE SCALE GENOMIC DNA]</scope>
</reference>
<evidence type="ECO:0000256" key="1">
    <source>
        <dbReference type="SAM" id="MobiDB-lite"/>
    </source>
</evidence>
<comment type="caution">
    <text evidence="2">The sequence shown here is derived from an EMBL/GenBank/DDBJ whole genome shotgun (WGS) entry which is preliminary data.</text>
</comment>
<name>A0A5N5GKI1_9ROSA</name>
<sequence length="82" mass="8692">MASAEKAPEHSTASTEQAPKVSKEEYLKRIKAGTKNADEAARRAAKAVSDARAAVADLNVAYAAVEDAAEVEIYSARLENTL</sequence>
<keyword evidence="3" id="KW-1185">Reference proteome</keyword>
<feature type="region of interest" description="Disordered" evidence="1">
    <location>
        <begin position="1"/>
        <end position="25"/>
    </location>
</feature>
<organism evidence="2 3">
    <name type="scientific">Pyrus ussuriensis x Pyrus communis</name>
    <dbReference type="NCBI Taxonomy" id="2448454"/>
    <lineage>
        <taxon>Eukaryota</taxon>
        <taxon>Viridiplantae</taxon>
        <taxon>Streptophyta</taxon>
        <taxon>Embryophyta</taxon>
        <taxon>Tracheophyta</taxon>
        <taxon>Spermatophyta</taxon>
        <taxon>Magnoliopsida</taxon>
        <taxon>eudicotyledons</taxon>
        <taxon>Gunneridae</taxon>
        <taxon>Pentapetalae</taxon>
        <taxon>rosids</taxon>
        <taxon>fabids</taxon>
        <taxon>Rosales</taxon>
        <taxon>Rosaceae</taxon>
        <taxon>Amygdaloideae</taxon>
        <taxon>Maleae</taxon>
        <taxon>Pyrus</taxon>
    </lineage>
</organism>